<keyword evidence="1 5" id="KW-0597">Phosphoprotein</keyword>
<dbReference type="STRING" id="269670.SAMN02982927_01526"/>
<keyword evidence="4" id="KW-0804">Transcription</keyword>
<dbReference type="InterPro" id="IPR039420">
    <property type="entry name" value="WalR-like"/>
</dbReference>
<feature type="domain" description="Response regulatory" evidence="7">
    <location>
        <begin position="2"/>
        <end position="118"/>
    </location>
</feature>
<evidence type="ECO:0000256" key="2">
    <source>
        <dbReference type="ARBA" id="ARBA00023015"/>
    </source>
</evidence>
<dbReference type="SUPFAM" id="SSF52172">
    <property type="entry name" value="CheY-like"/>
    <property type="match status" value="1"/>
</dbReference>
<evidence type="ECO:0000256" key="1">
    <source>
        <dbReference type="ARBA" id="ARBA00022553"/>
    </source>
</evidence>
<dbReference type="EMBL" id="FOOY01000009">
    <property type="protein sequence ID" value="SFG37795.1"/>
    <property type="molecule type" value="Genomic_DNA"/>
</dbReference>
<evidence type="ECO:0000256" key="4">
    <source>
        <dbReference type="ARBA" id="ARBA00023163"/>
    </source>
</evidence>
<dbReference type="PRINTS" id="PR00038">
    <property type="entry name" value="HTHLUXR"/>
</dbReference>
<dbReference type="Gene3D" id="3.40.50.2300">
    <property type="match status" value="1"/>
</dbReference>
<evidence type="ECO:0000256" key="3">
    <source>
        <dbReference type="ARBA" id="ARBA00023125"/>
    </source>
</evidence>
<dbReference type="InterPro" id="IPR016032">
    <property type="entry name" value="Sig_transdc_resp-reg_C-effctor"/>
</dbReference>
<evidence type="ECO:0000313" key="8">
    <source>
        <dbReference type="EMBL" id="SFG37795.1"/>
    </source>
</evidence>
<sequence>MRLVIAEDQGMLRGALAQLLEMEDDIEVIGQTGNGRDAVELIKKQTPDLLIADIEMPGMTGLEVAEEIKRSCSSCKVVIVTTFARPGYLERAMKAGASGYILKDEPINNLIAHLRLINNGGRFISPELATAFYFAKENPLTEREQDVLRQAYSGCGTQQIADHFHLTRGTVRNYLSTAIQKMDAHSRQEAAKKAKDNGWI</sequence>
<dbReference type="AlphaFoldDB" id="A0A1I2RAP6"/>
<dbReference type="Pfam" id="PF00196">
    <property type="entry name" value="GerE"/>
    <property type="match status" value="1"/>
</dbReference>
<proteinExistence type="predicted"/>
<dbReference type="InterPro" id="IPR000792">
    <property type="entry name" value="Tscrpt_reg_LuxR_C"/>
</dbReference>
<evidence type="ECO:0000256" key="5">
    <source>
        <dbReference type="PROSITE-ProRule" id="PRU00169"/>
    </source>
</evidence>
<dbReference type="PANTHER" id="PTHR43214:SF42">
    <property type="entry name" value="TRANSCRIPTIONAL REGULATORY PROTEIN DESR"/>
    <property type="match status" value="1"/>
</dbReference>
<evidence type="ECO:0000259" key="6">
    <source>
        <dbReference type="PROSITE" id="PS50043"/>
    </source>
</evidence>
<dbReference type="SMART" id="SM00448">
    <property type="entry name" value="REC"/>
    <property type="match status" value="1"/>
</dbReference>
<evidence type="ECO:0000259" key="7">
    <source>
        <dbReference type="PROSITE" id="PS50110"/>
    </source>
</evidence>
<evidence type="ECO:0000313" key="9">
    <source>
        <dbReference type="Proteomes" id="UP000198752"/>
    </source>
</evidence>
<dbReference type="GO" id="GO:0000160">
    <property type="term" value="P:phosphorelay signal transduction system"/>
    <property type="evidence" value="ECO:0007669"/>
    <property type="project" value="InterPro"/>
</dbReference>
<reference evidence="9" key="1">
    <citation type="submission" date="2016-10" db="EMBL/GenBank/DDBJ databases">
        <authorList>
            <person name="Varghese N."/>
            <person name="Submissions S."/>
        </authorList>
    </citation>
    <scope>NUCLEOTIDE SEQUENCE [LARGE SCALE GENOMIC DNA]</scope>
    <source>
        <strain evidence="9">ATCC 700379</strain>
    </source>
</reference>
<keyword evidence="2" id="KW-0805">Transcription regulation</keyword>
<name>A0A1I2RAP6_9BACL</name>
<dbReference type="SUPFAM" id="SSF46894">
    <property type="entry name" value="C-terminal effector domain of the bipartite response regulators"/>
    <property type="match status" value="1"/>
</dbReference>
<dbReference type="SMART" id="SM00421">
    <property type="entry name" value="HTH_LUXR"/>
    <property type="match status" value="1"/>
</dbReference>
<dbReference type="PANTHER" id="PTHR43214">
    <property type="entry name" value="TWO-COMPONENT RESPONSE REGULATOR"/>
    <property type="match status" value="1"/>
</dbReference>
<keyword evidence="3" id="KW-0238">DNA-binding</keyword>
<dbReference type="OrthoDB" id="9780153at2"/>
<accession>A0A1I2RAP6</accession>
<protein>
    <submittedName>
        <fullName evidence="8">Two component transcriptional regulator, LuxR family</fullName>
    </submittedName>
</protein>
<dbReference type="InterPro" id="IPR001789">
    <property type="entry name" value="Sig_transdc_resp-reg_receiver"/>
</dbReference>
<keyword evidence="9" id="KW-1185">Reference proteome</keyword>
<dbReference type="GO" id="GO:0006355">
    <property type="term" value="P:regulation of DNA-templated transcription"/>
    <property type="evidence" value="ECO:0007669"/>
    <property type="project" value="InterPro"/>
</dbReference>
<dbReference type="GO" id="GO:0003677">
    <property type="term" value="F:DNA binding"/>
    <property type="evidence" value="ECO:0007669"/>
    <property type="project" value="UniProtKB-KW"/>
</dbReference>
<dbReference type="InterPro" id="IPR011006">
    <property type="entry name" value="CheY-like_superfamily"/>
</dbReference>
<dbReference type="PROSITE" id="PS50110">
    <property type="entry name" value="RESPONSE_REGULATORY"/>
    <property type="match status" value="1"/>
</dbReference>
<dbReference type="Pfam" id="PF00072">
    <property type="entry name" value="Response_reg"/>
    <property type="match status" value="1"/>
</dbReference>
<dbReference type="RefSeq" id="WP_093671644.1">
    <property type="nucleotide sequence ID" value="NZ_FOOY01000009.1"/>
</dbReference>
<dbReference type="PROSITE" id="PS50043">
    <property type="entry name" value="HTH_LUXR_2"/>
    <property type="match status" value="1"/>
</dbReference>
<feature type="modified residue" description="4-aspartylphosphate" evidence="5">
    <location>
        <position position="53"/>
    </location>
</feature>
<gene>
    <name evidence="8" type="ORF">SAMN02982927_01526</name>
</gene>
<dbReference type="CDD" id="cd19930">
    <property type="entry name" value="REC_DesR-like"/>
    <property type="match status" value="1"/>
</dbReference>
<dbReference type="CDD" id="cd06170">
    <property type="entry name" value="LuxR_C_like"/>
    <property type="match status" value="1"/>
</dbReference>
<feature type="domain" description="HTH luxR-type" evidence="6">
    <location>
        <begin position="133"/>
        <end position="198"/>
    </location>
</feature>
<organism evidence="8 9">
    <name type="scientific">Sporolactobacillus nakayamae</name>
    <dbReference type="NCBI Taxonomy" id="269670"/>
    <lineage>
        <taxon>Bacteria</taxon>
        <taxon>Bacillati</taxon>
        <taxon>Bacillota</taxon>
        <taxon>Bacilli</taxon>
        <taxon>Bacillales</taxon>
        <taxon>Sporolactobacillaceae</taxon>
        <taxon>Sporolactobacillus</taxon>
    </lineage>
</organism>
<dbReference type="Proteomes" id="UP000198752">
    <property type="component" value="Unassembled WGS sequence"/>
</dbReference>